<reference evidence="1" key="1">
    <citation type="submission" date="2022-12" db="EMBL/GenBank/DDBJ databases">
        <authorList>
            <person name="Petersen C."/>
        </authorList>
    </citation>
    <scope>NUCLEOTIDE SEQUENCE</scope>
    <source>
        <strain evidence="1">IBT 3081</strain>
    </source>
</reference>
<evidence type="ECO:0000313" key="1">
    <source>
        <dbReference type="EMBL" id="KAJ5372059.1"/>
    </source>
</evidence>
<keyword evidence="2" id="KW-1185">Reference proteome</keyword>
<accession>A0A9W9S6W8</accession>
<sequence>MAWSKKQGATASFDALAIQLKDFLVEQALTRLAPRMGDKYSQVVLSCLTCLDDDNEDFGGSDMAGNDDAIAVQFIERILKTLNNISL</sequence>
<dbReference type="Proteomes" id="UP001147752">
    <property type="component" value="Unassembled WGS sequence"/>
</dbReference>
<organism evidence="1 2">
    <name type="scientific">Penicillium concentricum</name>
    <dbReference type="NCBI Taxonomy" id="293559"/>
    <lineage>
        <taxon>Eukaryota</taxon>
        <taxon>Fungi</taxon>
        <taxon>Dikarya</taxon>
        <taxon>Ascomycota</taxon>
        <taxon>Pezizomycotina</taxon>
        <taxon>Eurotiomycetes</taxon>
        <taxon>Eurotiomycetidae</taxon>
        <taxon>Eurotiales</taxon>
        <taxon>Aspergillaceae</taxon>
        <taxon>Penicillium</taxon>
    </lineage>
</organism>
<proteinExistence type="predicted"/>
<reference evidence="1" key="2">
    <citation type="journal article" date="2023" name="IMA Fungus">
        <title>Comparative genomic study of the Penicillium genus elucidates a diverse pangenome and 15 lateral gene transfer events.</title>
        <authorList>
            <person name="Petersen C."/>
            <person name="Sorensen T."/>
            <person name="Nielsen M.R."/>
            <person name="Sondergaard T.E."/>
            <person name="Sorensen J.L."/>
            <person name="Fitzpatrick D.A."/>
            <person name="Frisvad J.C."/>
            <person name="Nielsen K.L."/>
        </authorList>
    </citation>
    <scope>NUCLEOTIDE SEQUENCE</scope>
    <source>
        <strain evidence="1">IBT 3081</strain>
    </source>
</reference>
<dbReference type="OrthoDB" id="1911848at2759"/>
<dbReference type="EMBL" id="JAPZBT010000002">
    <property type="protein sequence ID" value="KAJ5372059.1"/>
    <property type="molecule type" value="Genomic_DNA"/>
</dbReference>
<dbReference type="RefSeq" id="XP_056578045.1">
    <property type="nucleotide sequence ID" value="XM_056721795.1"/>
</dbReference>
<evidence type="ECO:0000313" key="2">
    <source>
        <dbReference type="Proteomes" id="UP001147752"/>
    </source>
</evidence>
<name>A0A9W9S6W8_9EURO</name>
<dbReference type="AlphaFoldDB" id="A0A9W9S6W8"/>
<protein>
    <submittedName>
        <fullName evidence="1">Uncharacterized protein</fullName>
    </submittedName>
</protein>
<gene>
    <name evidence="1" type="ORF">N7517_004065</name>
</gene>
<comment type="caution">
    <text evidence="1">The sequence shown here is derived from an EMBL/GenBank/DDBJ whole genome shotgun (WGS) entry which is preliminary data.</text>
</comment>
<dbReference type="GeneID" id="81460978"/>